<evidence type="ECO:0000313" key="2">
    <source>
        <dbReference type="Proteomes" id="UP001627154"/>
    </source>
</evidence>
<dbReference type="Proteomes" id="UP001627154">
    <property type="component" value="Unassembled WGS sequence"/>
</dbReference>
<accession>A0ABD2WVH8</accession>
<comment type="caution">
    <text evidence="1">The sequence shown here is derived from an EMBL/GenBank/DDBJ whole genome shotgun (WGS) entry which is preliminary data.</text>
</comment>
<organism evidence="1 2">
    <name type="scientific">Trichogramma kaykai</name>
    <dbReference type="NCBI Taxonomy" id="54128"/>
    <lineage>
        <taxon>Eukaryota</taxon>
        <taxon>Metazoa</taxon>
        <taxon>Ecdysozoa</taxon>
        <taxon>Arthropoda</taxon>
        <taxon>Hexapoda</taxon>
        <taxon>Insecta</taxon>
        <taxon>Pterygota</taxon>
        <taxon>Neoptera</taxon>
        <taxon>Endopterygota</taxon>
        <taxon>Hymenoptera</taxon>
        <taxon>Apocrita</taxon>
        <taxon>Proctotrupomorpha</taxon>
        <taxon>Chalcidoidea</taxon>
        <taxon>Trichogrammatidae</taxon>
        <taxon>Trichogramma</taxon>
    </lineage>
</organism>
<keyword evidence="2" id="KW-1185">Reference proteome</keyword>
<dbReference type="EMBL" id="JBJJXI010000067">
    <property type="protein sequence ID" value="KAL3397057.1"/>
    <property type="molecule type" value="Genomic_DNA"/>
</dbReference>
<gene>
    <name evidence="1" type="ORF">TKK_009090</name>
</gene>
<evidence type="ECO:0000313" key="1">
    <source>
        <dbReference type="EMBL" id="KAL3397057.1"/>
    </source>
</evidence>
<dbReference type="AlphaFoldDB" id="A0ABD2WVH8"/>
<reference evidence="1 2" key="1">
    <citation type="journal article" date="2024" name="bioRxiv">
        <title>A reference genome for Trichogramma kaykai: A tiny desert-dwelling parasitoid wasp with competing sex-ratio distorters.</title>
        <authorList>
            <person name="Culotta J."/>
            <person name="Lindsey A.R."/>
        </authorList>
    </citation>
    <scope>NUCLEOTIDE SEQUENCE [LARGE SCALE GENOMIC DNA]</scope>
    <source>
        <strain evidence="1 2">KSX58</strain>
    </source>
</reference>
<protein>
    <submittedName>
        <fullName evidence="1">Uncharacterized protein</fullName>
    </submittedName>
</protein>
<name>A0ABD2WVH8_9HYME</name>
<proteinExistence type="predicted"/>
<sequence length="67" mass="7538">MGYSTTGVANPKNEVETNHLLFKNTMKNENPEEHSPLGPTLMDLQGLKVGFSWYENILLVTLLFWGA</sequence>